<dbReference type="InterPro" id="IPR006119">
    <property type="entry name" value="Resolv_N"/>
</dbReference>
<dbReference type="RefSeq" id="WP_005174845.1">
    <property type="nucleotide sequence ID" value="NZ_BANR01000010.1"/>
</dbReference>
<feature type="region of interest" description="Disordered" evidence="1">
    <location>
        <begin position="127"/>
        <end position="149"/>
    </location>
</feature>
<accession>L7KKN3</accession>
<proteinExistence type="predicted"/>
<sequence>MSTAIYCRISSDPRGTELGVDRQEQDCRKLAETLGWNNIRVFVDNDTSAFSGKRRPQYEEMLNAIEAGDIQGLVAWHSDRLHRSPIELERFIELVDKQRVEIRTVTSGTLDLSTSAGRMVARILGSVARQESEHSSERRKRANDQRAAAGEWVATKTPFGFTSDGLHVESEAQAIRSATAEILAGGTLRGVARQWNAAGHRTRTTGQEWGGTTVRRVLLNPRHAGMVVHRGDVVGRGQWEPIVDRDDQLAVEAILSDPARRNNVSFERKYQGTQVYRCGVCGKRVQVHRAGERVSYACLDRHVRRNQGALDEYISAIVVGHLSSQRVEVSSRPDTSAMSTRRDGLRVRLDELAALFASGVIDASQLARGTGDLRAELEKVERQIAEARQVSPLDGESDLTAAWKRLSPDARGKVIDALMTVTIQRAPRGQKRFLPEFIDVEWK</sequence>
<dbReference type="InterPro" id="IPR011109">
    <property type="entry name" value="DNA_bind_recombinase_dom"/>
</dbReference>
<feature type="domain" description="Resolvase/invertase-type recombinase catalytic" evidence="2">
    <location>
        <begin position="2"/>
        <end position="150"/>
    </location>
</feature>
<dbReference type="CDD" id="cd00338">
    <property type="entry name" value="Ser_Recombinase"/>
    <property type="match status" value="1"/>
</dbReference>
<dbReference type="PANTHER" id="PTHR30461">
    <property type="entry name" value="DNA-INVERTASE FROM LAMBDOID PROPHAGE"/>
    <property type="match status" value="1"/>
</dbReference>
<evidence type="ECO:0000256" key="1">
    <source>
        <dbReference type="SAM" id="MobiDB-lite"/>
    </source>
</evidence>
<keyword evidence="5" id="KW-1185">Reference proteome</keyword>
<dbReference type="Gene3D" id="3.40.50.1390">
    <property type="entry name" value="Resolvase, N-terminal catalytic domain"/>
    <property type="match status" value="1"/>
</dbReference>
<dbReference type="STRING" id="1220583.GOACH_10_00030"/>
<dbReference type="PANTHER" id="PTHR30461:SF23">
    <property type="entry name" value="DNA RECOMBINASE-RELATED"/>
    <property type="match status" value="1"/>
</dbReference>
<evidence type="ECO:0000259" key="2">
    <source>
        <dbReference type="PROSITE" id="PS51736"/>
    </source>
</evidence>
<dbReference type="InterPro" id="IPR036162">
    <property type="entry name" value="Resolvase-like_N_sf"/>
</dbReference>
<dbReference type="GO" id="GO:0003677">
    <property type="term" value="F:DNA binding"/>
    <property type="evidence" value="ECO:0007669"/>
    <property type="project" value="InterPro"/>
</dbReference>
<dbReference type="PROSITE" id="PS51736">
    <property type="entry name" value="RECOMBINASES_3"/>
    <property type="match status" value="1"/>
</dbReference>
<gene>
    <name evidence="4" type="ORF">GOACH_10_00030</name>
</gene>
<comment type="caution">
    <text evidence="4">The sequence shown here is derived from an EMBL/GenBank/DDBJ whole genome shotgun (WGS) entry which is preliminary data.</text>
</comment>
<name>L7KKN3_9ACTN</name>
<dbReference type="InterPro" id="IPR038109">
    <property type="entry name" value="DNA_bind_recomb_sf"/>
</dbReference>
<evidence type="ECO:0000313" key="4">
    <source>
        <dbReference type="EMBL" id="GAC49036.1"/>
    </source>
</evidence>
<dbReference type="OrthoDB" id="4500247at2"/>
<reference evidence="4 5" key="1">
    <citation type="submission" date="2012-12" db="EMBL/GenBank/DDBJ databases">
        <title>Whole genome shotgun sequence of Gordonia aichiensis NBRC 108223.</title>
        <authorList>
            <person name="Isaki-Nakamura S."/>
            <person name="Hosoyama A."/>
            <person name="Tsuchikane K."/>
            <person name="Ando Y."/>
            <person name="Baba S."/>
            <person name="Ohji S."/>
            <person name="Hamada M."/>
            <person name="Tamura T."/>
            <person name="Yamazoe A."/>
            <person name="Yamazaki S."/>
            <person name="Fujita N."/>
        </authorList>
    </citation>
    <scope>NUCLEOTIDE SEQUENCE [LARGE SCALE GENOMIC DNA]</scope>
    <source>
        <strain evidence="4 5">NBRC 108223</strain>
    </source>
</reference>
<dbReference type="AlphaFoldDB" id="L7KKN3"/>
<dbReference type="InterPro" id="IPR050639">
    <property type="entry name" value="SSR_resolvase"/>
</dbReference>
<dbReference type="Pfam" id="PF00239">
    <property type="entry name" value="Resolvase"/>
    <property type="match status" value="1"/>
</dbReference>
<dbReference type="Gene3D" id="3.90.1750.20">
    <property type="entry name" value="Putative Large Serine Recombinase, Chain B, Domain 2"/>
    <property type="match status" value="1"/>
</dbReference>
<dbReference type="GO" id="GO:0000150">
    <property type="term" value="F:DNA strand exchange activity"/>
    <property type="evidence" value="ECO:0007669"/>
    <property type="project" value="InterPro"/>
</dbReference>
<dbReference type="Pfam" id="PF07508">
    <property type="entry name" value="Recombinase"/>
    <property type="match status" value="1"/>
</dbReference>
<protein>
    <submittedName>
        <fullName evidence="4">Putative recombinase</fullName>
    </submittedName>
</protein>
<dbReference type="EMBL" id="BANR01000010">
    <property type="protein sequence ID" value="GAC49036.1"/>
    <property type="molecule type" value="Genomic_DNA"/>
</dbReference>
<organism evidence="4 5">
    <name type="scientific">Gordonia aichiensis NBRC 108223</name>
    <dbReference type="NCBI Taxonomy" id="1220583"/>
    <lineage>
        <taxon>Bacteria</taxon>
        <taxon>Bacillati</taxon>
        <taxon>Actinomycetota</taxon>
        <taxon>Actinomycetes</taxon>
        <taxon>Mycobacteriales</taxon>
        <taxon>Gordoniaceae</taxon>
        <taxon>Gordonia</taxon>
    </lineage>
</organism>
<evidence type="ECO:0000259" key="3">
    <source>
        <dbReference type="PROSITE" id="PS51737"/>
    </source>
</evidence>
<evidence type="ECO:0000313" key="5">
    <source>
        <dbReference type="Proteomes" id="UP000010988"/>
    </source>
</evidence>
<dbReference type="PROSITE" id="PS51737">
    <property type="entry name" value="RECOMBINASE_DNA_BIND"/>
    <property type="match status" value="1"/>
</dbReference>
<feature type="domain" description="Recombinase" evidence="3">
    <location>
        <begin position="158"/>
        <end position="261"/>
    </location>
</feature>
<dbReference type="Proteomes" id="UP000010988">
    <property type="component" value="Unassembled WGS sequence"/>
</dbReference>
<dbReference type="eggNOG" id="COG1961">
    <property type="taxonomic scope" value="Bacteria"/>
</dbReference>
<dbReference type="SMART" id="SM00857">
    <property type="entry name" value="Resolvase"/>
    <property type="match status" value="1"/>
</dbReference>
<dbReference type="SUPFAM" id="SSF53041">
    <property type="entry name" value="Resolvase-like"/>
    <property type="match status" value="1"/>
</dbReference>